<reference evidence="1 2" key="1">
    <citation type="journal article" date="2007" name="Genome Biol.">
        <title>Genome analysis and genome-wide proteomics of Thermococcus gammatolerans, the most radioresistant organism known amongst the Archaea.</title>
        <authorList>
            <person name="Zivanovic Y."/>
            <person name="Armengaud J."/>
            <person name="Lagorce A."/>
            <person name="Leplat C."/>
            <person name="Guerin P."/>
            <person name="Dutertre M."/>
            <person name="Anthouard V."/>
            <person name="Forterre P."/>
            <person name="Wincker P."/>
            <person name="Confalonieri F."/>
        </authorList>
    </citation>
    <scope>NUCLEOTIDE SEQUENCE [LARGE SCALE GENOMIC DNA]</scope>
    <source>
        <strain evidence="2">DSM 15229 / JCM 11827 / EJ3</strain>
    </source>
</reference>
<protein>
    <submittedName>
        <fullName evidence="1">Uncharacterized protein</fullName>
    </submittedName>
</protein>
<gene>
    <name evidence="1" type="ordered locus">TGAM_1467</name>
</gene>
<keyword evidence="2" id="KW-1185">Reference proteome</keyword>
<dbReference type="eggNOG" id="arCOG10027">
    <property type="taxonomic scope" value="Archaea"/>
</dbReference>
<organism evidence="1 2">
    <name type="scientific">Thermococcus gammatolerans (strain DSM 15229 / JCM 11827 / EJ3)</name>
    <dbReference type="NCBI Taxonomy" id="593117"/>
    <lineage>
        <taxon>Archaea</taxon>
        <taxon>Methanobacteriati</taxon>
        <taxon>Methanobacteriota</taxon>
        <taxon>Thermococci</taxon>
        <taxon>Thermococcales</taxon>
        <taxon>Thermococcaceae</taxon>
        <taxon>Thermococcus</taxon>
    </lineage>
</organism>
<dbReference type="HOGENOM" id="CLU_914061_0_0_2"/>
<evidence type="ECO:0000313" key="2">
    <source>
        <dbReference type="Proteomes" id="UP000001488"/>
    </source>
</evidence>
<accession>C5A6V7</accession>
<name>C5A6V7_THEGJ</name>
<dbReference type="PATRIC" id="fig|593117.10.peg.1468"/>
<proteinExistence type="predicted"/>
<dbReference type="STRING" id="593117.TGAM_1467"/>
<dbReference type="PaxDb" id="593117-TGAM_1467"/>
<dbReference type="KEGG" id="tga:TGAM_1467"/>
<evidence type="ECO:0000313" key="1">
    <source>
        <dbReference type="EMBL" id="ACS33969.1"/>
    </source>
</evidence>
<dbReference type="AlphaFoldDB" id="C5A6V7"/>
<sequence length="330" mass="37668">MRQSASTRLHSKNRPVHWCWLLYGGGLGMRRKLFALFLLLTLLLGYLAYLNSLPLAVRAYKLARIPSDEQLIAVYHDKDFWQFATYNEKTNTLKLYTVEQSSPLWLKRRNVESVKALVNYTPLALDLKLLKSYEPHSKALLFKTLGWKYEEDISGSYWANLSEVIRPGEKYYRIYGLGSSSGLWIKSKAVCRKTNLDIVCYGTAGTNGILVIPGFKDSKMLWVVEGIKGNPQVAFFYPGVVLKNVTEENKVFTYSSEDREVIKSIVQKLEGKNPSYLEVWFLRKTKCPGYGQILTNRGDFCELYACYSGNSASIELGNISCISNLELRNR</sequence>
<dbReference type="Proteomes" id="UP000001488">
    <property type="component" value="Chromosome"/>
</dbReference>
<dbReference type="EMBL" id="CP001398">
    <property type="protein sequence ID" value="ACS33969.1"/>
    <property type="molecule type" value="Genomic_DNA"/>
</dbReference>